<keyword evidence="1" id="KW-0175">Coiled coil</keyword>
<dbReference type="Proteomes" id="UP000006787">
    <property type="component" value="Unassembled WGS sequence"/>
</dbReference>
<sequence length="129" mass="14873">MNPEAIKEGIVTSDDFRNNMMNGPVTRYHEAFGLVSVIKGLILLILLALFCYAIYKFYKIYQEKSQAQIIENADLKHLSTDQLLERKSKLDEELAYRKSKSALEEELAQLKKEFAEYKTATESSSKEKE</sequence>
<evidence type="ECO:0000256" key="2">
    <source>
        <dbReference type="SAM" id="Phobius"/>
    </source>
</evidence>
<comment type="caution">
    <text evidence="3">The sequence shown here is derived from an EMBL/GenBank/DDBJ whole genome shotgun (WGS) entry which is preliminary data.</text>
</comment>
<proteinExistence type="predicted"/>
<feature type="coiled-coil region" evidence="1">
    <location>
        <begin position="93"/>
        <end position="120"/>
    </location>
</feature>
<feature type="transmembrane region" description="Helical" evidence="2">
    <location>
        <begin position="31"/>
        <end position="55"/>
    </location>
</feature>
<evidence type="ECO:0000256" key="1">
    <source>
        <dbReference type="SAM" id="Coils"/>
    </source>
</evidence>
<accession>K2NXA0</accession>
<dbReference type="PATRIC" id="fig|1231377.3.peg.438"/>
<dbReference type="RefSeq" id="WP_003134665.1">
    <property type="nucleotide sequence ID" value="NZ_AMQS01000004.1"/>
</dbReference>
<dbReference type="EMBL" id="AMQS01000004">
    <property type="protein sequence ID" value="EKF52163.1"/>
    <property type="molecule type" value="Genomic_DNA"/>
</dbReference>
<dbReference type="AlphaFoldDB" id="K2NXA0"/>
<keyword evidence="2" id="KW-0472">Membrane</keyword>
<gene>
    <name evidence="3" type="ORF">C426_0436</name>
</gene>
<keyword evidence="2" id="KW-0812">Transmembrane</keyword>
<evidence type="ECO:0000313" key="3">
    <source>
        <dbReference type="EMBL" id="EKF52163.1"/>
    </source>
</evidence>
<organism evidence="3 4">
    <name type="scientific">Lactococcus garvieae DCC43</name>
    <dbReference type="NCBI Taxonomy" id="1231377"/>
    <lineage>
        <taxon>Bacteria</taxon>
        <taxon>Bacillati</taxon>
        <taxon>Bacillota</taxon>
        <taxon>Bacilli</taxon>
        <taxon>Lactobacillales</taxon>
        <taxon>Streptococcaceae</taxon>
        <taxon>Lactococcus</taxon>
    </lineage>
</organism>
<reference evidence="3 4" key="1">
    <citation type="journal article" date="2012" name="J. Bacteriol.">
        <title>Genome Sequence of the Bacteriocin-Producing Strain Lactococcus garvieae DCC43.</title>
        <authorList>
            <person name="Gabrielsen C."/>
            <person name="Brede D.A."/>
            <person name="Hernandez P.E."/>
            <person name="Nes I.F."/>
            <person name="Diep D.B."/>
        </authorList>
    </citation>
    <scope>NUCLEOTIDE SEQUENCE [LARGE SCALE GENOMIC DNA]</scope>
    <source>
        <strain evidence="3 4">DCC43</strain>
    </source>
</reference>
<keyword evidence="2" id="KW-1133">Transmembrane helix</keyword>
<protein>
    <submittedName>
        <fullName evidence="3">Uncharacterized protein</fullName>
    </submittedName>
</protein>
<evidence type="ECO:0000313" key="4">
    <source>
        <dbReference type="Proteomes" id="UP000006787"/>
    </source>
</evidence>
<name>K2NXA0_9LACT</name>